<comment type="caution">
    <text evidence="1">The sequence shown here is derived from an EMBL/GenBank/DDBJ whole genome shotgun (WGS) entry which is preliminary data.</text>
</comment>
<dbReference type="Proteomes" id="UP000827976">
    <property type="component" value="Chromosome 1"/>
</dbReference>
<reference evidence="2" key="1">
    <citation type="journal article" date="2022" name="Nat. Commun.">
        <title>Chromosome evolution and the genetic basis of agronomically important traits in greater yam.</title>
        <authorList>
            <person name="Bredeson J.V."/>
            <person name="Lyons J.B."/>
            <person name="Oniyinde I.O."/>
            <person name="Okereke N.R."/>
            <person name="Kolade O."/>
            <person name="Nnabue I."/>
            <person name="Nwadili C.O."/>
            <person name="Hribova E."/>
            <person name="Parker M."/>
            <person name="Nwogha J."/>
            <person name="Shu S."/>
            <person name="Carlson J."/>
            <person name="Kariba R."/>
            <person name="Muthemba S."/>
            <person name="Knop K."/>
            <person name="Barton G.J."/>
            <person name="Sherwood A.V."/>
            <person name="Lopez-Montes A."/>
            <person name="Asiedu R."/>
            <person name="Jamnadass R."/>
            <person name="Muchugi A."/>
            <person name="Goodstein D."/>
            <person name="Egesi C.N."/>
            <person name="Featherston J."/>
            <person name="Asfaw A."/>
            <person name="Simpson G.G."/>
            <person name="Dolezel J."/>
            <person name="Hendre P.S."/>
            <person name="Van Deynze A."/>
            <person name="Kumar P.L."/>
            <person name="Obidiegwu J.E."/>
            <person name="Bhattacharjee R."/>
            <person name="Rokhsar D.S."/>
        </authorList>
    </citation>
    <scope>NUCLEOTIDE SEQUENCE [LARGE SCALE GENOMIC DNA]</scope>
    <source>
        <strain evidence="2">cv. TDa95/00328</strain>
    </source>
</reference>
<keyword evidence="2" id="KW-1185">Reference proteome</keyword>
<accession>A0ACB7WW25</accession>
<gene>
    <name evidence="1" type="ORF">IHE45_01G076400</name>
</gene>
<dbReference type="EMBL" id="CM037011">
    <property type="protein sequence ID" value="KAH7692590.1"/>
    <property type="molecule type" value="Genomic_DNA"/>
</dbReference>
<protein>
    <submittedName>
        <fullName evidence="1">Uncharacterized protein</fullName>
    </submittedName>
</protein>
<evidence type="ECO:0000313" key="2">
    <source>
        <dbReference type="Proteomes" id="UP000827976"/>
    </source>
</evidence>
<organism evidence="1 2">
    <name type="scientific">Dioscorea alata</name>
    <name type="common">Purple yam</name>
    <dbReference type="NCBI Taxonomy" id="55571"/>
    <lineage>
        <taxon>Eukaryota</taxon>
        <taxon>Viridiplantae</taxon>
        <taxon>Streptophyta</taxon>
        <taxon>Embryophyta</taxon>
        <taxon>Tracheophyta</taxon>
        <taxon>Spermatophyta</taxon>
        <taxon>Magnoliopsida</taxon>
        <taxon>Liliopsida</taxon>
        <taxon>Dioscoreales</taxon>
        <taxon>Dioscoreaceae</taxon>
        <taxon>Dioscorea</taxon>
    </lineage>
</organism>
<sequence length="48" mass="5482">MNQPVIHFNQRAKEFRKATSLEVTKSFAWPSVPTCWCSTVSTSQTLHT</sequence>
<evidence type="ECO:0000313" key="1">
    <source>
        <dbReference type="EMBL" id="KAH7692590.1"/>
    </source>
</evidence>
<name>A0ACB7WW25_DIOAL</name>
<proteinExistence type="predicted"/>